<evidence type="ECO:0000259" key="5">
    <source>
        <dbReference type="PROSITE" id="PS50977"/>
    </source>
</evidence>
<feature type="DNA-binding region" description="H-T-H motif" evidence="4">
    <location>
        <begin position="37"/>
        <end position="56"/>
    </location>
</feature>
<keyword evidence="2 4" id="KW-0238">DNA-binding</keyword>
<evidence type="ECO:0000256" key="1">
    <source>
        <dbReference type="ARBA" id="ARBA00023015"/>
    </source>
</evidence>
<organism evidence="6 7">
    <name type="scientific">Mycolicibacterium cosmeticum</name>
    <dbReference type="NCBI Taxonomy" id="258533"/>
    <lineage>
        <taxon>Bacteria</taxon>
        <taxon>Bacillati</taxon>
        <taxon>Actinomycetota</taxon>
        <taxon>Actinomycetes</taxon>
        <taxon>Mycobacteriales</taxon>
        <taxon>Mycobacteriaceae</taxon>
        <taxon>Mycolicibacterium</taxon>
    </lineage>
</organism>
<dbReference type="RefSeq" id="WP_036396514.1">
    <property type="nucleotide sequence ID" value="NZ_CCBB010000001.1"/>
</dbReference>
<feature type="domain" description="HTH tetR-type" evidence="5">
    <location>
        <begin position="14"/>
        <end position="74"/>
    </location>
</feature>
<name>W9AU76_MYCCO</name>
<dbReference type="GO" id="GO:0000976">
    <property type="term" value="F:transcription cis-regulatory region binding"/>
    <property type="evidence" value="ECO:0007669"/>
    <property type="project" value="TreeGrafter"/>
</dbReference>
<evidence type="ECO:0000313" key="7">
    <source>
        <dbReference type="Proteomes" id="UP000028870"/>
    </source>
</evidence>
<reference evidence="6" key="2">
    <citation type="submission" date="2014-03" db="EMBL/GenBank/DDBJ databases">
        <authorList>
            <person name="Urmite Genomes"/>
        </authorList>
    </citation>
    <scope>NUCLEOTIDE SEQUENCE</scope>
    <source>
        <strain evidence="6">DSM 44829</strain>
    </source>
</reference>
<accession>W9AU76</accession>
<comment type="caution">
    <text evidence="6">The sequence shown here is derived from an EMBL/GenBank/DDBJ whole genome shotgun (WGS) entry which is preliminary data.</text>
</comment>
<dbReference type="Gene3D" id="1.10.357.10">
    <property type="entry name" value="Tetracycline Repressor, domain 2"/>
    <property type="match status" value="1"/>
</dbReference>
<dbReference type="AlphaFoldDB" id="W9AU76"/>
<dbReference type="SUPFAM" id="SSF46689">
    <property type="entry name" value="Homeodomain-like"/>
    <property type="match status" value="1"/>
</dbReference>
<dbReference type="PRINTS" id="PR00455">
    <property type="entry name" value="HTHTETR"/>
</dbReference>
<dbReference type="InterPro" id="IPR001647">
    <property type="entry name" value="HTH_TetR"/>
</dbReference>
<protein>
    <submittedName>
        <fullName evidence="6">TetR family transcriptional regulator</fullName>
    </submittedName>
</protein>
<keyword evidence="3" id="KW-0804">Transcription</keyword>
<evidence type="ECO:0000313" key="6">
    <source>
        <dbReference type="EMBL" id="CDO06141.1"/>
    </source>
</evidence>
<reference evidence="6" key="1">
    <citation type="submission" date="2014-03" db="EMBL/GenBank/DDBJ databases">
        <title>Draft Genome Sequence of Mycobacterium cosmeticum DSM 44829.</title>
        <authorList>
            <person name="Croce O."/>
            <person name="Robert C."/>
            <person name="Raoult D."/>
            <person name="Drancourt M."/>
        </authorList>
    </citation>
    <scope>NUCLEOTIDE SEQUENCE [LARGE SCALE GENOMIC DNA]</scope>
    <source>
        <strain evidence="6">DSM 44829</strain>
    </source>
</reference>
<evidence type="ECO:0000256" key="3">
    <source>
        <dbReference type="ARBA" id="ARBA00023163"/>
    </source>
</evidence>
<dbReference type="EMBL" id="CCBB010000001">
    <property type="protein sequence ID" value="CDO06141.1"/>
    <property type="molecule type" value="Genomic_DNA"/>
</dbReference>
<dbReference type="GO" id="GO:0003700">
    <property type="term" value="F:DNA-binding transcription factor activity"/>
    <property type="evidence" value="ECO:0007669"/>
    <property type="project" value="TreeGrafter"/>
</dbReference>
<keyword evidence="1" id="KW-0805">Transcription regulation</keyword>
<dbReference type="Pfam" id="PF00440">
    <property type="entry name" value="TetR_N"/>
    <property type="match status" value="1"/>
</dbReference>
<keyword evidence="7" id="KW-1185">Reference proteome</keyword>
<dbReference type="InterPro" id="IPR050109">
    <property type="entry name" value="HTH-type_TetR-like_transc_reg"/>
</dbReference>
<gene>
    <name evidence="6" type="ORF">BN977_00923</name>
</gene>
<dbReference type="Proteomes" id="UP000028870">
    <property type="component" value="Unassembled WGS sequence"/>
</dbReference>
<sequence>MSGENFPVLPEHSSPKAARILEAAGQLLVARGAKGVTIADVAQKAYVGKGTVYLYWASKEELLLGLIGREFLAVAETLTAELNRDPDCARPSRFCPLALNTIDASPLVSALQAHNDSILGLLTDHPLSTSIYEALGPVAMLRTIVPIWRECGLARTEWDAGDQILAVHVLISGCIIVRAEPALLETTSDPIAVFARAIATMLETEDPSRDQVEAAAVAIKKFLADGSAKVLELISMPGAAE</sequence>
<dbReference type="STRING" id="258533.BN977_00923"/>
<proteinExistence type="predicted"/>
<dbReference type="OrthoDB" id="3682047at2"/>
<evidence type="ECO:0000256" key="2">
    <source>
        <dbReference type="ARBA" id="ARBA00023125"/>
    </source>
</evidence>
<dbReference type="PROSITE" id="PS50977">
    <property type="entry name" value="HTH_TETR_2"/>
    <property type="match status" value="1"/>
</dbReference>
<dbReference type="PANTHER" id="PTHR30055">
    <property type="entry name" value="HTH-TYPE TRANSCRIPTIONAL REGULATOR RUTR"/>
    <property type="match status" value="1"/>
</dbReference>
<dbReference type="InterPro" id="IPR009057">
    <property type="entry name" value="Homeodomain-like_sf"/>
</dbReference>
<dbReference type="eggNOG" id="COG1309">
    <property type="taxonomic scope" value="Bacteria"/>
</dbReference>
<dbReference type="PANTHER" id="PTHR30055:SF234">
    <property type="entry name" value="HTH-TYPE TRANSCRIPTIONAL REGULATOR BETI"/>
    <property type="match status" value="1"/>
</dbReference>
<evidence type="ECO:0000256" key="4">
    <source>
        <dbReference type="PROSITE-ProRule" id="PRU00335"/>
    </source>
</evidence>